<dbReference type="EMBL" id="BMAT01006634">
    <property type="protein sequence ID" value="GFS16867.1"/>
    <property type="molecule type" value="Genomic_DNA"/>
</dbReference>
<name>A0AAV4J5U3_9GAST</name>
<feature type="transmembrane region" description="Helical" evidence="1">
    <location>
        <begin position="45"/>
        <end position="63"/>
    </location>
</feature>
<protein>
    <submittedName>
        <fullName evidence="2">Uncharacterized protein</fullName>
    </submittedName>
</protein>
<keyword evidence="1" id="KW-0472">Membrane</keyword>
<accession>A0AAV4J5U3</accession>
<evidence type="ECO:0000313" key="3">
    <source>
        <dbReference type="Proteomes" id="UP000762676"/>
    </source>
</evidence>
<dbReference type="Proteomes" id="UP000762676">
    <property type="component" value="Unassembled WGS sequence"/>
</dbReference>
<keyword evidence="1" id="KW-0812">Transmembrane</keyword>
<sequence length="110" mass="11970">MAGGLTELASQSSAVKPTLPIGVITSYVIVFGAQGLYYVSSRQHFRSIIIIFVIIISIINITIANMNIIIITITILIIISLCIIIIIPMQIKEKEGKNHISKTPSSATFI</sequence>
<feature type="transmembrane region" description="Helical" evidence="1">
    <location>
        <begin position="69"/>
        <end position="87"/>
    </location>
</feature>
<organism evidence="2 3">
    <name type="scientific">Elysia marginata</name>
    <dbReference type="NCBI Taxonomy" id="1093978"/>
    <lineage>
        <taxon>Eukaryota</taxon>
        <taxon>Metazoa</taxon>
        <taxon>Spiralia</taxon>
        <taxon>Lophotrochozoa</taxon>
        <taxon>Mollusca</taxon>
        <taxon>Gastropoda</taxon>
        <taxon>Heterobranchia</taxon>
        <taxon>Euthyneura</taxon>
        <taxon>Panpulmonata</taxon>
        <taxon>Sacoglossa</taxon>
        <taxon>Placobranchoidea</taxon>
        <taxon>Plakobranchidae</taxon>
        <taxon>Elysia</taxon>
    </lineage>
</organism>
<dbReference type="AlphaFoldDB" id="A0AAV4J5U3"/>
<evidence type="ECO:0000256" key="1">
    <source>
        <dbReference type="SAM" id="Phobius"/>
    </source>
</evidence>
<keyword evidence="1" id="KW-1133">Transmembrane helix</keyword>
<keyword evidence="3" id="KW-1185">Reference proteome</keyword>
<proteinExistence type="predicted"/>
<comment type="caution">
    <text evidence="2">The sequence shown here is derived from an EMBL/GenBank/DDBJ whole genome shotgun (WGS) entry which is preliminary data.</text>
</comment>
<feature type="transmembrane region" description="Helical" evidence="1">
    <location>
        <begin position="20"/>
        <end position="38"/>
    </location>
</feature>
<gene>
    <name evidence="2" type="ORF">ElyMa_003224900</name>
</gene>
<evidence type="ECO:0000313" key="2">
    <source>
        <dbReference type="EMBL" id="GFS16867.1"/>
    </source>
</evidence>
<reference evidence="2 3" key="1">
    <citation type="journal article" date="2021" name="Elife">
        <title>Chloroplast acquisition without the gene transfer in kleptoplastic sea slugs, Plakobranchus ocellatus.</title>
        <authorList>
            <person name="Maeda T."/>
            <person name="Takahashi S."/>
            <person name="Yoshida T."/>
            <person name="Shimamura S."/>
            <person name="Takaki Y."/>
            <person name="Nagai Y."/>
            <person name="Toyoda A."/>
            <person name="Suzuki Y."/>
            <person name="Arimoto A."/>
            <person name="Ishii H."/>
            <person name="Satoh N."/>
            <person name="Nishiyama T."/>
            <person name="Hasebe M."/>
            <person name="Maruyama T."/>
            <person name="Minagawa J."/>
            <person name="Obokata J."/>
            <person name="Shigenobu S."/>
        </authorList>
    </citation>
    <scope>NUCLEOTIDE SEQUENCE [LARGE SCALE GENOMIC DNA]</scope>
</reference>